<dbReference type="GO" id="GO:0003729">
    <property type="term" value="F:mRNA binding"/>
    <property type="evidence" value="ECO:0007669"/>
    <property type="project" value="TreeGrafter"/>
</dbReference>
<evidence type="ECO:0000313" key="6">
    <source>
        <dbReference type="Proteomes" id="UP001174136"/>
    </source>
</evidence>
<accession>A0AA47MNA6</accession>
<dbReference type="PANTHER" id="PTHR13586:SF1">
    <property type="entry name" value="PROTEIN LSM14 HOMOLOG B"/>
    <property type="match status" value="1"/>
</dbReference>
<dbReference type="InterPro" id="IPR010920">
    <property type="entry name" value="LSM_dom_sf"/>
</dbReference>
<dbReference type="PANTHER" id="PTHR13586">
    <property type="entry name" value="SCD6 PROTEIN-RELATED"/>
    <property type="match status" value="1"/>
</dbReference>
<proteinExistence type="predicted"/>
<feature type="region of interest" description="Disordered" evidence="3">
    <location>
        <begin position="168"/>
        <end position="194"/>
    </location>
</feature>
<dbReference type="InterPro" id="IPR047575">
    <property type="entry name" value="Sm"/>
</dbReference>
<keyword evidence="2" id="KW-0687">Ribonucleoprotein</keyword>
<evidence type="ECO:0000259" key="4">
    <source>
        <dbReference type="PROSITE" id="PS52002"/>
    </source>
</evidence>
<dbReference type="Gene3D" id="2.30.30.100">
    <property type="match status" value="1"/>
</dbReference>
<organism evidence="5 6">
    <name type="scientific">Merluccius polli</name>
    <name type="common">Benguela hake</name>
    <name type="synonym">Merluccius cadenati</name>
    <dbReference type="NCBI Taxonomy" id="89951"/>
    <lineage>
        <taxon>Eukaryota</taxon>
        <taxon>Metazoa</taxon>
        <taxon>Chordata</taxon>
        <taxon>Craniata</taxon>
        <taxon>Vertebrata</taxon>
        <taxon>Euteleostomi</taxon>
        <taxon>Actinopterygii</taxon>
        <taxon>Neopterygii</taxon>
        <taxon>Teleostei</taxon>
        <taxon>Neoteleostei</taxon>
        <taxon>Acanthomorphata</taxon>
        <taxon>Zeiogadaria</taxon>
        <taxon>Gadariae</taxon>
        <taxon>Gadiformes</taxon>
        <taxon>Gadoidei</taxon>
        <taxon>Merlucciidae</taxon>
        <taxon>Merluccius</taxon>
    </lineage>
</organism>
<sequence>MSSAKPYIGCKLGLISKAQNRYEGILYTIDTINSTVVLEKVKCFGTEGRPTNKPVSPKHDIFEYITFRGSDIKDITLCEPPRSHHSLPNDPAIIQSSGGMSSGLYAPQGGPFSPRRMPSYNQLASSCLLNQQYPGVHGFGPVLPGQHVRRAPMVEKAVQTVRVEMPTQRTELSAGRDQGARSMTTRASRPTSPVNKRIEDKVDIMKLDLHQGEVKITCSFNWRKNHGWQMAEYAASSPLKFETDFDFDSSNAQFIKVVLDREMQDWLKRKVGGNVK</sequence>
<name>A0AA47MNA6_MERPO</name>
<dbReference type="EMBL" id="JAOPHQ010003433">
    <property type="protein sequence ID" value="KAK0143132.1"/>
    <property type="molecule type" value="Genomic_DNA"/>
</dbReference>
<dbReference type="AlphaFoldDB" id="A0AA47MNA6"/>
<feature type="compositionally biased region" description="Polar residues" evidence="3">
    <location>
        <begin position="181"/>
        <end position="194"/>
    </location>
</feature>
<comment type="caution">
    <text evidence="5">The sequence shown here is derived from an EMBL/GenBank/DDBJ whole genome shotgun (WGS) entry which is preliminary data.</text>
</comment>
<dbReference type="Proteomes" id="UP001174136">
    <property type="component" value="Unassembled WGS sequence"/>
</dbReference>
<evidence type="ECO:0000256" key="2">
    <source>
        <dbReference type="ARBA" id="ARBA00023274"/>
    </source>
</evidence>
<evidence type="ECO:0000313" key="5">
    <source>
        <dbReference type="EMBL" id="KAK0143132.1"/>
    </source>
</evidence>
<dbReference type="SMART" id="SM01271">
    <property type="entry name" value="LSM14"/>
    <property type="match status" value="1"/>
</dbReference>
<evidence type="ECO:0000256" key="1">
    <source>
        <dbReference type="ARBA" id="ARBA00022845"/>
    </source>
</evidence>
<dbReference type="InterPro" id="IPR025609">
    <property type="entry name" value="Lsm14-like_N"/>
</dbReference>
<dbReference type="GO" id="GO:1990904">
    <property type="term" value="C:ribonucleoprotein complex"/>
    <property type="evidence" value="ECO:0007669"/>
    <property type="project" value="UniProtKB-KW"/>
</dbReference>
<reference evidence="5" key="1">
    <citation type="journal article" date="2023" name="Front. Mar. Sci.">
        <title>A new Merluccius polli reference genome to investigate the effects of global change in West African waters.</title>
        <authorList>
            <person name="Mateo J.L."/>
            <person name="Blanco-Fernandez C."/>
            <person name="Garcia-Vazquez E."/>
            <person name="Machado-Schiaffino G."/>
        </authorList>
    </citation>
    <scope>NUCLEOTIDE SEQUENCE</scope>
    <source>
        <strain evidence="5">C29</strain>
        <tissue evidence="5">Fin</tissue>
    </source>
</reference>
<gene>
    <name evidence="5" type="primary">Lsm14b</name>
    <name evidence="5" type="ORF">N1851_018749</name>
</gene>
<protein>
    <submittedName>
        <fullName evidence="5">Protein LSM14 B</fullName>
    </submittedName>
</protein>
<dbReference type="SUPFAM" id="SSF50182">
    <property type="entry name" value="Sm-like ribonucleoproteins"/>
    <property type="match status" value="1"/>
</dbReference>
<dbReference type="CDD" id="cd01736">
    <property type="entry name" value="LSm14_N"/>
    <property type="match status" value="1"/>
</dbReference>
<evidence type="ECO:0000256" key="3">
    <source>
        <dbReference type="SAM" id="MobiDB-lite"/>
    </source>
</evidence>
<dbReference type="Pfam" id="PF12701">
    <property type="entry name" value="LSM14"/>
    <property type="match status" value="1"/>
</dbReference>
<keyword evidence="1" id="KW-0810">Translation regulation</keyword>
<keyword evidence="6" id="KW-1185">Reference proteome</keyword>
<dbReference type="PROSITE" id="PS52002">
    <property type="entry name" value="SM"/>
    <property type="match status" value="1"/>
</dbReference>
<dbReference type="GO" id="GO:0006417">
    <property type="term" value="P:regulation of translation"/>
    <property type="evidence" value="ECO:0007669"/>
    <property type="project" value="UniProtKB-KW"/>
</dbReference>
<feature type="domain" description="Sm" evidence="4">
    <location>
        <begin position="1"/>
        <end position="81"/>
    </location>
</feature>